<keyword evidence="6" id="KW-0812">Transmembrane</keyword>
<reference evidence="10" key="1">
    <citation type="submission" date="2016-10" db="EMBL/GenBank/DDBJ databases">
        <authorList>
            <person name="Varghese N."/>
        </authorList>
    </citation>
    <scope>NUCLEOTIDE SEQUENCE [LARGE SCALE GENOMIC DNA]</scope>
    <source>
        <strain evidence="10">DSM 44719</strain>
    </source>
</reference>
<dbReference type="EMBL" id="FNTL01000002">
    <property type="protein sequence ID" value="SEB36025.1"/>
    <property type="molecule type" value="Genomic_DNA"/>
</dbReference>
<evidence type="ECO:0000256" key="1">
    <source>
        <dbReference type="ARBA" id="ARBA00004196"/>
    </source>
</evidence>
<evidence type="ECO:0000259" key="8">
    <source>
        <dbReference type="Pfam" id="PF04234"/>
    </source>
</evidence>
<feature type="region of interest" description="Disordered" evidence="5">
    <location>
        <begin position="128"/>
        <end position="152"/>
    </location>
</feature>
<feature type="transmembrane region" description="Helical" evidence="6">
    <location>
        <begin position="158"/>
        <end position="179"/>
    </location>
</feature>
<dbReference type="PANTHER" id="PTHR34820:SF4">
    <property type="entry name" value="INNER MEMBRANE PROTEIN YEBZ"/>
    <property type="match status" value="1"/>
</dbReference>
<sequence length="187" mass="18730">MTSWLSRAALTAAAALTCAALTAAPAMAHAALSGSNPADGAQIDTAPDQVTLTFNENIQPSFVTLKVVGADGTQWGKSEPVVTGRDVSVDLDGLGDAGQYTVAFRVVSDDGHPIEGTYNFQLTQASTGAATTPGASGGSTPTETAPAAGPAAEDSGGFPAWVLIAIAVVVVGGGVAFFLRPQGKTRR</sequence>
<dbReference type="InterPro" id="IPR032694">
    <property type="entry name" value="CopC/D"/>
</dbReference>
<dbReference type="Proteomes" id="UP000183407">
    <property type="component" value="Unassembled WGS sequence"/>
</dbReference>
<dbReference type="RefSeq" id="WP_073357892.1">
    <property type="nucleotide sequence ID" value="NZ_FNTL01000002.1"/>
</dbReference>
<keyword evidence="2" id="KW-0479">Metal-binding</keyword>
<gene>
    <name evidence="9" type="ORF">SAMN04490220_0353</name>
</gene>
<dbReference type="SUPFAM" id="SSF81296">
    <property type="entry name" value="E set domains"/>
    <property type="match status" value="1"/>
</dbReference>
<keyword evidence="6" id="KW-1133">Transmembrane helix</keyword>
<feature type="domain" description="CopC" evidence="8">
    <location>
        <begin position="29"/>
        <end position="121"/>
    </location>
</feature>
<name>A0A1H4IQ70_RHOJO</name>
<accession>A0A1H4IQ70</accession>
<dbReference type="GO" id="GO:0005886">
    <property type="term" value="C:plasma membrane"/>
    <property type="evidence" value="ECO:0007669"/>
    <property type="project" value="TreeGrafter"/>
</dbReference>
<dbReference type="PANTHER" id="PTHR34820">
    <property type="entry name" value="INNER MEMBRANE PROTEIN YEBZ"/>
    <property type="match status" value="1"/>
</dbReference>
<feature type="chain" id="PRO_5010384341" description="CopC domain-containing protein" evidence="7">
    <location>
        <begin position="31"/>
        <end position="187"/>
    </location>
</feature>
<evidence type="ECO:0000313" key="10">
    <source>
        <dbReference type="Proteomes" id="UP000183407"/>
    </source>
</evidence>
<dbReference type="InterPro" id="IPR014756">
    <property type="entry name" value="Ig_E-set"/>
</dbReference>
<dbReference type="GO" id="GO:0046688">
    <property type="term" value="P:response to copper ion"/>
    <property type="evidence" value="ECO:0007669"/>
    <property type="project" value="InterPro"/>
</dbReference>
<dbReference type="Pfam" id="PF04234">
    <property type="entry name" value="CopC"/>
    <property type="match status" value="1"/>
</dbReference>
<dbReference type="GO" id="GO:0042597">
    <property type="term" value="C:periplasmic space"/>
    <property type="evidence" value="ECO:0007669"/>
    <property type="project" value="InterPro"/>
</dbReference>
<evidence type="ECO:0000313" key="9">
    <source>
        <dbReference type="EMBL" id="SEB36025.1"/>
    </source>
</evidence>
<evidence type="ECO:0000256" key="2">
    <source>
        <dbReference type="ARBA" id="ARBA00022723"/>
    </source>
</evidence>
<dbReference type="GO" id="GO:0006825">
    <property type="term" value="P:copper ion transport"/>
    <property type="evidence" value="ECO:0007669"/>
    <property type="project" value="InterPro"/>
</dbReference>
<evidence type="ECO:0000256" key="4">
    <source>
        <dbReference type="ARBA" id="ARBA00023008"/>
    </source>
</evidence>
<protein>
    <recommendedName>
        <fullName evidence="8">CopC domain-containing protein</fullName>
    </recommendedName>
</protein>
<comment type="subcellular location">
    <subcellularLocation>
        <location evidence="1">Cell envelope</location>
    </subcellularLocation>
</comment>
<organism evidence="9 10">
    <name type="scientific">Rhodococcus jostii</name>
    <dbReference type="NCBI Taxonomy" id="132919"/>
    <lineage>
        <taxon>Bacteria</taxon>
        <taxon>Bacillati</taxon>
        <taxon>Actinomycetota</taxon>
        <taxon>Actinomycetes</taxon>
        <taxon>Mycobacteriales</taxon>
        <taxon>Nocardiaceae</taxon>
        <taxon>Rhodococcus</taxon>
    </lineage>
</organism>
<feature type="signal peptide" evidence="7">
    <location>
        <begin position="1"/>
        <end position="30"/>
    </location>
</feature>
<evidence type="ECO:0000256" key="6">
    <source>
        <dbReference type="SAM" id="Phobius"/>
    </source>
</evidence>
<keyword evidence="4" id="KW-0186">Copper</keyword>
<dbReference type="GO" id="GO:0030313">
    <property type="term" value="C:cell envelope"/>
    <property type="evidence" value="ECO:0007669"/>
    <property type="project" value="UniProtKB-SubCell"/>
</dbReference>
<dbReference type="InterPro" id="IPR007348">
    <property type="entry name" value="CopC_dom"/>
</dbReference>
<evidence type="ECO:0000256" key="5">
    <source>
        <dbReference type="SAM" id="MobiDB-lite"/>
    </source>
</evidence>
<proteinExistence type="predicted"/>
<keyword evidence="3 7" id="KW-0732">Signal</keyword>
<dbReference type="InterPro" id="IPR014755">
    <property type="entry name" value="Cu-Rt/internalin_Ig-like"/>
</dbReference>
<dbReference type="AlphaFoldDB" id="A0A1H4IQ70"/>
<dbReference type="OrthoDB" id="5242236at2"/>
<evidence type="ECO:0000256" key="7">
    <source>
        <dbReference type="SAM" id="SignalP"/>
    </source>
</evidence>
<keyword evidence="6" id="KW-0472">Membrane</keyword>
<evidence type="ECO:0000256" key="3">
    <source>
        <dbReference type="ARBA" id="ARBA00022729"/>
    </source>
</evidence>
<dbReference type="GO" id="GO:0005507">
    <property type="term" value="F:copper ion binding"/>
    <property type="evidence" value="ECO:0007669"/>
    <property type="project" value="InterPro"/>
</dbReference>
<dbReference type="Gene3D" id="2.60.40.1220">
    <property type="match status" value="1"/>
</dbReference>